<gene>
    <name evidence="1" type="ORF">HYG82_20445</name>
</gene>
<dbReference type="EMBL" id="CP058601">
    <property type="protein sequence ID" value="QLG51029.1"/>
    <property type="molecule type" value="Genomic_DNA"/>
</dbReference>
<accession>A0A7D5GUX5</accession>
<dbReference type="Proteomes" id="UP000509241">
    <property type="component" value="Chromosome"/>
</dbReference>
<proteinExistence type="predicted"/>
<evidence type="ECO:0000313" key="1">
    <source>
        <dbReference type="EMBL" id="QLG51029.1"/>
    </source>
</evidence>
<keyword evidence="2" id="KW-1185">Reference proteome</keyword>
<dbReference type="GeneID" id="56035714"/>
<name>A0A7D5GUX5_9EURY</name>
<evidence type="ECO:0000313" key="2">
    <source>
        <dbReference type="Proteomes" id="UP000509241"/>
    </source>
</evidence>
<dbReference type="OrthoDB" id="205223at2157"/>
<reference evidence="1 2" key="1">
    <citation type="submission" date="2020-07" db="EMBL/GenBank/DDBJ databases">
        <authorList>
            <person name="Cui H."/>
        </authorList>
    </citation>
    <scope>NUCLEOTIDE SEQUENCE [LARGE SCALE GENOMIC DNA]</scope>
    <source>
        <strain evidence="1 2">YPL8</strain>
    </source>
</reference>
<dbReference type="KEGG" id="haly:HYG82_20445"/>
<dbReference type="RefSeq" id="WP_179264141.1">
    <property type="nucleotide sequence ID" value="NZ_CP058601.1"/>
</dbReference>
<dbReference type="AlphaFoldDB" id="A0A7D5GUX5"/>
<protein>
    <submittedName>
        <fullName evidence="1">Uncharacterized protein</fullName>
    </submittedName>
</protein>
<sequence>MEFAVSRDGTTLITLHGGSDTTARDDATAELDDALGALATDGKITEWAVRDAEVYEHPTAPFDPYTITLTFSVTVTVEADEADVAADRGTRRIDDALERAELDSVSYTSSPETTAA</sequence>
<organism evidence="1 2">
    <name type="scientific">Natrinema halophilum</name>
    <dbReference type="NCBI Taxonomy" id="1699371"/>
    <lineage>
        <taxon>Archaea</taxon>
        <taxon>Methanobacteriati</taxon>
        <taxon>Methanobacteriota</taxon>
        <taxon>Stenosarchaea group</taxon>
        <taxon>Halobacteria</taxon>
        <taxon>Halobacteriales</taxon>
        <taxon>Natrialbaceae</taxon>
        <taxon>Natrinema</taxon>
    </lineage>
</organism>